<dbReference type="InterPro" id="IPR002110">
    <property type="entry name" value="Ankyrin_rpt"/>
</dbReference>
<keyword evidence="5" id="KW-1185">Reference proteome</keyword>
<feature type="repeat" description="ANK" evidence="3">
    <location>
        <begin position="38"/>
        <end position="70"/>
    </location>
</feature>
<dbReference type="SMART" id="SM00248">
    <property type="entry name" value="ANK"/>
    <property type="match status" value="5"/>
</dbReference>
<proteinExistence type="predicted"/>
<evidence type="ECO:0000256" key="3">
    <source>
        <dbReference type="PROSITE-ProRule" id="PRU00023"/>
    </source>
</evidence>
<dbReference type="PANTHER" id="PTHR24201">
    <property type="entry name" value="ANK_REP_REGION DOMAIN-CONTAINING PROTEIN"/>
    <property type="match status" value="1"/>
</dbReference>
<name>A0A2P6TC91_CHLSO</name>
<reference evidence="4 5" key="1">
    <citation type="journal article" date="2018" name="Plant J.">
        <title>Genome sequences of Chlorella sorokiniana UTEX 1602 and Micractinium conductrix SAG 241.80: implications to maltose excretion by a green alga.</title>
        <authorList>
            <person name="Arriola M.B."/>
            <person name="Velmurugan N."/>
            <person name="Zhang Y."/>
            <person name="Plunkett M.H."/>
            <person name="Hondzo H."/>
            <person name="Barney B.M."/>
        </authorList>
    </citation>
    <scope>NUCLEOTIDE SEQUENCE [LARGE SCALE GENOMIC DNA]</scope>
    <source>
        <strain evidence="5">UTEX 1602</strain>
    </source>
</reference>
<accession>A0A2P6TC91</accession>
<feature type="repeat" description="ANK" evidence="3">
    <location>
        <begin position="5"/>
        <end position="37"/>
    </location>
</feature>
<keyword evidence="2 3" id="KW-0040">ANK repeat</keyword>
<dbReference type="InterPro" id="IPR050776">
    <property type="entry name" value="Ank_Repeat/CDKN_Inhibitor"/>
</dbReference>
<evidence type="ECO:0000313" key="5">
    <source>
        <dbReference type="Proteomes" id="UP000239899"/>
    </source>
</evidence>
<dbReference type="Pfam" id="PF12796">
    <property type="entry name" value="Ank_2"/>
    <property type="match status" value="1"/>
</dbReference>
<evidence type="ECO:0000313" key="4">
    <source>
        <dbReference type="EMBL" id="PRW20255.1"/>
    </source>
</evidence>
<dbReference type="Gene3D" id="1.25.40.20">
    <property type="entry name" value="Ankyrin repeat-containing domain"/>
    <property type="match status" value="1"/>
</dbReference>
<dbReference type="PROSITE" id="PS50088">
    <property type="entry name" value="ANK_REPEAT"/>
    <property type="match status" value="2"/>
</dbReference>
<evidence type="ECO:0000256" key="1">
    <source>
        <dbReference type="ARBA" id="ARBA00022737"/>
    </source>
</evidence>
<dbReference type="EMBL" id="LHPG02000025">
    <property type="protein sequence ID" value="PRW20255.1"/>
    <property type="molecule type" value="Genomic_DNA"/>
</dbReference>
<gene>
    <name evidence="4" type="ORF">C2E21_9214</name>
</gene>
<dbReference type="Proteomes" id="UP000239899">
    <property type="component" value="Unassembled WGS sequence"/>
</dbReference>
<protein>
    <submittedName>
        <fullName evidence="4">Uncharacterized protein</fullName>
    </submittedName>
</protein>
<dbReference type="SUPFAM" id="SSF48403">
    <property type="entry name" value="Ankyrin repeat"/>
    <property type="match status" value="1"/>
</dbReference>
<evidence type="ECO:0000256" key="2">
    <source>
        <dbReference type="ARBA" id="ARBA00023043"/>
    </source>
</evidence>
<keyword evidence="1" id="KW-0677">Repeat</keyword>
<dbReference type="OrthoDB" id="426293at2759"/>
<dbReference type="AlphaFoldDB" id="A0A2P6TC91"/>
<sequence length="329" mass="35093">MEQAPELPPLHAAAVAGDVEEVARLLAEGTPVNSLESRGRSALIEAAICGHEAVIRLLLDKGGNPMLPDANERLPLNYAACRGHMGATRMLLQAAPQSVRFTNAAGHLAAHHATTSRAPNNLAMLELLLDAAPDTLTARTREPDGSTLLHGAAAFANAAACRLLLARAPSLLMQRMDSGQTAFELAIIMGSRSVQMRASWKPWDLGVEAFVDAARALLPAMSAAYVLAVLETPRGAMLASYLWPDLVAHHALTPAQWARVPNPCPGLGRALPAMLRRSEAEAGRLVARLPAADWQRLRTGAASLHRAQKQLDIDLPAPLVRHILSIFDA</sequence>
<dbReference type="PROSITE" id="PS50297">
    <property type="entry name" value="ANK_REP_REGION"/>
    <property type="match status" value="1"/>
</dbReference>
<dbReference type="STRING" id="3076.A0A2P6TC91"/>
<dbReference type="InterPro" id="IPR036770">
    <property type="entry name" value="Ankyrin_rpt-contain_sf"/>
</dbReference>
<comment type="caution">
    <text evidence="4">The sequence shown here is derived from an EMBL/GenBank/DDBJ whole genome shotgun (WGS) entry which is preliminary data.</text>
</comment>
<organism evidence="4 5">
    <name type="scientific">Chlorella sorokiniana</name>
    <name type="common">Freshwater green alga</name>
    <dbReference type="NCBI Taxonomy" id="3076"/>
    <lineage>
        <taxon>Eukaryota</taxon>
        <taxon>Viridiplantae</taxon>
        <taxon>Chlorophyta</taxon>
        <taxon>core chlorophytes</taxon>
        <taxon>Trebouxiophyceae</taxon>
        <taxon>Chlorellales</taxon>
        <taxon>Chlorellaceae</taxon>
        <taxon>Chlorella clade</taxon>
        <taxon>Chlorella</taxon>
    </lineage>
</organism>